<dbReference type="SUPFAM" id="SSF52540">
    <property type="entry name" value="P-loop containing nucleoside triphosphate hydrolases"/>
    <property type="match status" value="1"/>
</dbReference>
<dbReference type="Proteomes" id="UP000295560">
    <property type="component" value="Unassembled WGS sequence"/>
</dbReference>
<dbReference type="Pfam" id="PF10923">
    <property type="entry name" value="BrxC_BrxD"/>
    <property type="match status" value="1"/>
</dbReference>
<protein>
    <submittedName>
        <fullName evidence="2">P-loop uncharacterized protein DUF2791</fullName>
    </submittedName>
</protein>
<feature type="compositionally biased region" description="Acidic residues" evidence="1">
    <location>
        <begin position="437"/>
        <end position="447"/>
    </location>
</feature>
<evidence type="ECO:0000313" key="2">
    <source>
        <dbReference type="EMBL" id="TCK22777.1"/>
    </source>
</evidence>
<accession>A0A4R1HK93</accession>
<dbReference type="InterPro" id="IPR021228">
    <property type="entry name" value="BrxD"/>
</dbReference>
<dbReference type="InterPro" id="IPR027417">
    <property type="entry name" value="P-loop_NTPase"/>
</dbReference>
<feature type="compositionally biased region" description="Low complexity" evidence="1">
    <location>
        <begin position="420"/>
        <end position="436"/>
    </location>
</feature>
<keyword evidence="3" id="KW-1185">Reference proteome</keyword>
<evidence type="ECO:0000313" key="3">
    <source>
        <dbReference type="Proteomes" id="UP000295560"/>
    </source>
</evidence>
<reference evidence="2 3" key="1">
    <citation type="submission" date="2019-03" db="EMBL/GenBank/DDBJ databases">
        <title>Sequencing the genomes of 1000 actinobacteria strains.</title>
        <authorList>
            <person name="Klenk H.-P."/>
        </authorList>
    </citation>
    <scope>NUCLEOTIDE SEQUENCE [LARGE SCALE GENOMIC DNA]</scope>
    <source>
        <strain evidence="2 3">DSM 44969</strain>
    </source>
</reference>
<name>A0A4R1HK93_PSEEN</name>
<organism evidence="2 3">
    <name type="scientific">Pseudonocardia endophytica</name>
    <dbReference type="NCBI Taxonomy" id="401976"/>
    <lineage>
        <taxon>Bacteria</taxon>
        <taxon>Bacillati</taxon>
        <taxon>Actinomycetota</taxon>
        <taxon>Actinomycetes</taxon>
        <taxon>Pseudonocardiales</taxon>
        <taxon>Pseudonocardiaceae</taxon>
        <taxon>Pseudonocardia</taxon>
    </lineage>
</organism>
<feature type="region of interest" description="Disordered" evidence="1">
    <location>
        <begin position="420"/>
        <end position="447"/>
    </location>
</feature>
<sequence>MTDAPAATRIRPKDRDAVLQSLRAGVVPRAGLQHVAVGRPDEITALITDIGRVADGGSACRFVIGDYGSGKTFFLQLVRSIALQRNLLTVHADLAPDRRLQATGGQARGLFAELMRNIATRGQQDGGAMTNVVEKFVGTAMAEARRDGSDPEAVIRGRLSRLSELVGGYDFADVIASYWRGHESGNEQLRADAVRWLRGEFSTRTDARSALGVRSIVDDSQFYDQLKLMARFAKLAGFDGLLVCLDEMVNLYKLANSQARSSNYEQILRILNDCMQGSAEHLGFLFGGTPDFLLDPRRGLYSYQALQSRLAENTFAVDGLKDFSGPVLRLANLTQEDFFQLLRNLRHVQAGGQPDAYLLPDDALVAFMRHCSERIGDTYFRTPRTTIRSFLDLLAVLEQNPGTDWTHLIGAVVVERDSDPALTDPALADPDPQTTTADDDELSDFSL</sequence>
<dbReference type="RefSeq" id="WP_132431868.1">
    <property type="nucleotide sequence ID" value="NZ_SMFZ01000002.1"/>
</dbReference>
<dbReference type="OrthoDB" id="9772976at2"/>
<evidence type="ECO:0000256" key="1">
    <source>
        <dbReference type="SAM" id="MobiDB-lite"/>
    </source>
</evidence>
<dbReference type="EMBL" id="SMFZ01000002">
    <property type="protein sequence ID" value="TCK22777.1"/>
    <property type="molecule type" value="Genomic_DNA"/>
</dbReference>
<comment type="caution">
    <text evidence="2">The sequence shown here is derived from an EMBL/GenBank/DDBJ whole genome shotgun (WGS) entry which is preliminary data.</text>
</comment>
<dbReference type="AlphaFoldDB" id="A0A4R1HK93"/>
<gene>
    <name evidence="2" type="ORF">EV378_6786</name>
</gene>
<proteinExistence type="predicted"/>